<dbReference type="Pfam" id="PF12950">
    <property type="entry name" value="TaqI_C"/>
    <property type="match status" value="1"/>
</dbReference>
<evidence type="ECO:0000256" key="6">
    <source>
        <dbReference type="ARBA" id="ARBA00023125"/>
    </source>
</evidence>
<keyword evidence="3" id="KW-0808">Transferase</keyword>
<comment type="catalytic activity">
    <reaction evidence="7">
        <text>a 2'-deoxyadenosine in DNA + S-adenosyl-L-methionine = an N(6)-methyl-2'-deoxyadenosine in DNA + S-adenosyl-L-homocysteine + H(+)</text>
        <dbReference type="Rhea" id="RHEA:15197"/>
        <dbReference type="Rhea" id="RHEA-COMP:12418"/>
        <dbReference type="Rhea" id="RHEA-COMP:12419"/>
        <dbReference type="ChEBI" id="CHEBI:15378"/>
        <dbReference type="ChEBI" id="CHEBI:57856"/>
        <dbReference type="ChEBI" id="CHEBI:59789"/>
        <dbReference type="ChEBI" id="CHEBI:90615"/>
        <dbReference type="ChEBI" id="CHEBI:90616"/>
        <dbReference type="EC" id="2.1.1.72"/>
    </reaction>
</comment>
<keyword evidence="6" id="KW-0238">DNA-binding</keyword>
<evidence type="ECO:0000259" key="8">
    <source>
        <dbReference type="Pfam" id="PF07669"/>
    </source>
</evidence>
<feature type="domain" description="Type II methyltransferase M.TaqI-like" evidence="8">
    <location>
        <begin position="307"/>
        <end position="467"/>
    </location>
</feature>
<evidence type="ECO:0000313" key="10">
    <source>
        <dbReference type="EMBL" id="GGJ90375.1"/>
    </source>
</evidence>
<gene>
    <name evidence="10" type="ORF">GCM10007063_11210</name>
</gene>
<dbReference type="InterPro" id="IPR011639">
    <property type="entry name" value="MethylTrfase_TaqI-like_dom"/>
</dbReference>
<evidence type="ECO:0000256" key="5">
    <source>
        <dbReference type="ARBA" id="ARBA00022747"/>
    </source>
</evidence>
<dbReference type="Gene3D" id="3.40.50.150">
    <property type="entry name" value="Vaccinia Virus protein VP39"/>
    <property type="match status" value="1"/>
</dbReference>
<name>A0A917UWE8_9BACI</name>
<dbReference type="EMBL" id="BMNQ01000009">
    <property type="protein sequence ID" value="GGJ90375.1"/>
    <property type="molecule type" value="Genomic_DNA"/>
</dbReference>
<organism evidence="10 11">
    <name type="scientific">Lentibacillus kapialis</name>
    <dbReference type="NCBI Taxonomy" id="340214"/>
    <lineage>
        <taxon>Bacteria</taxon>
        <taxon>Bacillati</taxon>
        <taxon>Bacillota</taxon>
        <taxon>Bacilli</taxon>
        <taxon>Bacillales</taxon>
        <taxon>Bacillaceae</taxon>
        <taxon>Lentibacillus</taxon>
    </lineage>
</organism>
<dbReference type="GO" id="GO:0009307">
    <property type="term" value="P:DNA restriction-modification system"/>
    <property type="evidence" value="ECO:0007669"/>
    <property type="project" value="UniProtKB-KW"/>
</dbReference>
<sequence length="776" mass="90546">MYRFNRIKTDSFHISNSTNGKVKNNGKPNRDKMFNGFYREYQSIRKKLFENLQQLNNELTECVLFKKTTKILDWVIFICFCEDFGLLPNRVFRQSLQEKEHALDPRYTDTWEQLKELIRTIKQEHAEKDIHHIDSALLEEDPVLNQMTVQNAVFPLFKKLIRYDFATDLDINVLGRIFEQSINDMEVFKANMTGINNDLLQSKRKKDGIFYTSPDVTRVLLQETLLKWVDDRKQELAVGFPEDHTNKINESDQVFREYLQSIRILDPSAGSGAFLSMAYDMLINEWVKAFEEPVGMEFANNHMITDNLFGVELNAESLELAKLILSFKSMAQQQKWPMFQDNLKTGNAIIDHPDISDQAFDWNQSFPKIMREGGFDIIIGNPPYVFARDEGFTQAEKNYFNRRYSLADYQINTYLLFIERSYHLLKAGGWLGFIIPNNLLTIDSCKKIRRFLLENTGNLKIINSHNRMFDQADVNTCLLIFQKAKPTTVKLGEFNHENVEVIAEVEPETLLDEQSIINISLMKNKRAHDIMHKIEAGSHSLGSVATVKSGLVAYEVGRGNPEQTKEMKENRVYHSDFQVDDTYWRYVEGRDVCRYSIEWGGSWLKYGPNLAARRNEEIFTKPRILVRQIPSKLTYAIHAAYTEAEILNDRNSNNIIDFQKDPLFLLGMINSKITTFWFIHKFDKFQRKMFPQFKVKDLKMFPIPVVSETYMKLMSKTVAGMHQVQRQKGEVMQPTDMIIQKEKCLNEQLDKYAAAAFGLNDEDVRMIDAYWDECLE</sequence>
<evidence type="ECO:0000259" key="9">
    <source>
        <dbReference type="Pfam" id="PF12950"/>
    </source>
</evidence>
<dbReference type="InterPro" id="IPR050953">
    <property type="entry name" value="N4_N6_ade-DNA_methylase"/>
</dbReference>
<dbReference type="AlphaFoldDB" id="A0A917UWE8"/>
<keyword evidence="5" id="KW-0680">Restriction system</keyword>
<dbReference type="Proteomes" id="UP000658382">
    <property type="component" value="Unassembled WGS sequence"/>
</dbReference>
<dbReference type="GO" id="GO:0009007">
    <property type="term" value="F:site-specific DNA-methyltransferase (adenine-specific) activity"/>
    <property type="evidence" value="ECO:0007669"/>
    <property type="project" value="UniProtKB-EC"/>
</dbReference>
<evidence type="ECO:0000256" key="1">
    <source>
        <dbReference type="ARBA" id="ARBA00011900"/>
    </source>
</evidence>
<evidence type="ECO:0000256" key="4">
    <source>
        <dbReference type="ARBA" id="ARBA00022691"/>
    </source>
</evidence>
<dbReference type="PANTHER" id="PTHR33841">
    <property type="entry name" value="DNA METHYLTRANSFERASE YEEA-RELATED"/>
    <property type="match status" value="1"/>
</dbReference>
<dbReference type="PANTHER" id="PTHR33841:SF1">
    <property type="entry name" value="DNA METHYLTRANSFERASE A"/>
    <property type="match status" value="1"/>
</dbReference>
<dbReference type="GO" id="GO:0032259">
    <property type="term" value="P:methylation"/>
    <property type="evidence" value="ECO:0007669"/>
    <property type="project" value="UniProtKB-KW"/>
</dbReference>
<proteinExistence type="predicted"/>
<dbReference type="GO" id="GO:0003677">
    <property type="term" value="F:DNA binding"/>
    <property type="evidence" value="ECO:0007669"/>
    <property type="project" value="UniProtKB-KW"/>
</dbReference>
<dbReference type="PRINTS" id="PR00507">
    <property type="entry name" value="N12N6MTFRASE"/>
</dbReference>
<accession>A0A917UWE8</accession>
<reference evidence="10" key="1">
    <citation type="journal article" date="2014" name="Int. J. Syst. Evol. Microbiol.">
        <title>Complete genome sequence of Corynebacterium casei LMG S-19264T (=DSM 44701T), isolated from a smear-ripened cheese.</title>
        <authorList>
            <consortium name="US DOE Joint Genome Institute (JGI-PGF)"/>
            <person name="Walter F."/>
            <person name="Albersmeier A."/>
            <person name="Kalinowski J."/>
            <person name="Ruckert C."/>
        </authorList>
    </citation>
    <scope>NUCLEOTIDE SEQUENCE</scope>
    <source>
        <strain evidence="10">JCM 12580</strain>
    </source>
</reference>
<keyword evidence="4" id="KW-0949">S-adenosyl-L-methionine</keyword>
<keyword evidence="2" id="KW-0489">Methyltransferase</keyword>
<protein>
    <recommendedName>
        <fullName evidence="1">site-specific DNA-methyltransferase (adenine-specific)</fullName>
        <ecNumber evidence="1">2.1.1.72</ecNumber>
    </recommendedName>
</protein>
<dbReference type="EC" id="2.1.1.72" evidence="1"/>
<evidence type="ECO:0000256" key="3">
    <source>
        <dbReference type="ARBA" id="ARBA00022679"/>
    </source>
</evidence>
<dbReference type="Pfam" id="PF07669">
    <property type="entry name" value="Eco57I"/>
    <property type="match status" value="1"/>
</dbReference>
<keyword evidence="11" id="KW-1185">Reference proteome</keyword>
<evidence type="ECO:0000256" key="7">
    <source>
        <dbReference type="ARBA" id="ARBA00047942"/>
    </source>
</evidence>
<evidence type="ECO:0000256" key="2">
    <source>
        <dbReference type="ARBA" id="ARBA00022603"/>
    </source>
</evidence>
<dbReference type="InterPro" id="IPR002052">
    <property type="entry name" value="DNA_methylase_N6_adenine_CS"/>
</dbReference>
<reference evidence="10" key="2">
    <citation type="submission" date="2020-09" db="EMBL/GenBank/DDBJ databases">
        <authorList>
            <person name="Sun Q."/>
            <person name="Ohkuma M."/>
        </authorList>
    </citation>
    <scope>NUCLEOTIDE SEQUENCE</scope>
    <source>
        <strain evidence="10">JCM 12580</strain>
    </source>
</reference>
<dbReference type="SUPFAM" id="SSF53335">
    <property type="entry name" value="S-adenosyl-L-methionine-dependent methyltransferases"/>
    <property type="match status" value="1"/>
</dbReference>
<dbReference type="PROSITE" id="PS00092">
    <property type="entry name" value="N6_MTASE"/>
    <property type="match status" value="1"/>
</dbReference>
<dbReference type="InterPro" id="IPR025931">
    <property type="entry name" value="TaqI_C"/>
</dbReference>
<comment type="caution">
    <text evidence="10">The sequence shown here is derived from an EMBL/GenBank/DDBJ whole genome shotgun (WGS) entry which is preliminary data.</text>
</comment>
<dbReference type="RefSeq" id="WP_188632107.1">
    <property type="nucleotide sequence ID" value="NZ_BMNQ01000009.1"/>
</dbReference>
<evidence type="ECO:0000313" key="11">
    <source>
        <dbReference type="Proteomes" id="UP000658382"/>
    </source>
</evidence>
<dbReference type="InterPro" id="IPR029063">
    <property type="entry name" value="SAM-dependent_MTases_sf"/>
</dbReference>
<feature type="domain" description="TaqI-like C-terminal specificity" evidence="9">
    <location>
        <begin position="586"/>
        <end position="703"/>
    </location>
</feature>